<accession>A0A975DJV9</accession>
<dbReference type="EMBL" id="CP072134">
    <property type="protein sequence ID" value="QTH72989.1"/>
    <property type="molecule type" value="Genomic_DNA"/>
</dbReference>
<keyword evidence="2" id="KW-1185">Reference proteome</keyword>
<evidence type="ECO:0000313" key="2">
    <source>
        <dbReference type="Proteomes" id="UP000664904"/>
    </source>
</evidence>
<dbReference type="KEGG" id="pxi:J5O05_17685"/>
<evidence type="ECO:0000313" key="1">
    <source>
        <dbReference type="EMBL" id="QTH72989.1"/>
    </source>
</evidence>
<sequence>MNILNAHSTFFHSINKYRSVQQPSPQQAKADSSNATIERLSGSYNLRSMTVTERIEFANSAISNGDLSLKEAGTILPINDLKRVDAGNAVEIQHVPQPHLKYDVIQELESSIAFQKQFGDQKGIEIKEITLAKLLHLYEGKRISLTV</sequence>
<organism evidence="1 2">
    <name type="scientific">Pseudoalteromonas xiamenensis</name>
    <dbReference type="NCBI Taxonomy" id="882626"/>
    <lineage>
        <taxon>Bacteria</taxon>
        <taxon>Pseudomonadati</taxon>
        <taxon>Pseudomonadota</taxon>
        <taxon>Gammaproteobacteria</taxon>
        <taxon>Alteromonadales</taxon>
        <taxon>Pseudoalteromonadaceae</taxon>
        <taxon>Pseudoalteromonas</taxon>
    </lineage>
</organism>
<dbReference type="RefSeq" id="WP_208844608.1">
    <property type="nucleotide sequence ID" value="NZ_CP072134.1"/>
</dbReference>
<name>A0A975DJV9_9GAMM</name>
<keyword evidence="1" id="KW-0614">Plasmid</keyword>
<proteinExistence type="predicted"/>
<reference evidence="1" key="1">
    <citation type="submission" date="2021-03" db="EMBL/GenBank/DDBJ databases">
        <title>Complete Genome of Pseudoalteromonas xiamenensis STKMTI.2, a new potential marine bacterium producing anti-Vibrio compounds.</title>
        <authorList>
            <person name="Handayani D.P."/>
            <person name="Isnansetyo A."/>
            <person name="Istiqomah I."/>
            <person name="Jumina J."/>
        </authorList>
    </citation>
    <scope>NUCLEOTIDE SEQUENCE</scope>
    <source>
        <strain evidence="1">STKMTI.2</strain>
        <plasmid evidence="1">unnamed4</plasmid>
    </source>
</reference>
<geneLocation type="plasmid" evidence="1 2">
    <name>unnamed4</name>
</geneLocation>
<gene>
    <name evidence="1" type="ORF">J5O05_17685</name>
</gene>
<dbReference type="Proteomes" id="UP000664904">
    <property type="component" value="Plasmid unnamed4"/>
</dbReference>
<protein>
    <submittedName>
        <fullName evidence="1">Uncharacterized protein</fullName>
    </submittedName>
</protein>
<dbReference type="AlphaFoldDB" id="A0A975DJV9"/>